<evidence type="ECO:0000313" key="8">
    <source>
        <dbReference type="Proteomes" id="UP000248326"/>
    </source>
</evidence>
<evidence type="ECO:0000256" key="3">
    <source>
        <dbReference type="ARBA" id="ARBA00022692"/>
    </source>
</evidence>
<evidence type="ECO:0000256" key="5">
    <source>
        <dbReference type="ARBA" id="ARBA00023136"/>
    </source>
</evidence>
<accession>A0A318S7D8</accession>
<name>A0A318S7D8_9DEIO</name>
<evidence type="ECO:0008006" key="9">
    <source>
        <dbReference type="Google" id="ProtNLM"/>
    </source>
</evidence>
<organism evidence="7 8">
    <name type="scientific">Deinococcus yavapaiensis KR-236</name>
    <dbReference type="NCBI Taxonomy" id="694435"/>
    <lineage>
        <taxon>Bacteria</taxon>
        <taxon>Thermotogati</taxon>
        <taxon>Deinococcota</taxon>
        <taxon>Deinococci</taxon>
        <taxon>Deinococcales</taxon>
        <taxon>Deinococcaceae</taxon>
        <taxon>Deinococcus</taxon>
    </lineage>
</organism>
<dbReference type="Proteomes" id="UP000248326">
    <property type="component" value="Unassembled WGS sequence"/>
</dbReference>
<gene>
    <name evidence="7" type="ORF">DES52_111131</name>
</gene>
<feature type="transmembrane region" description="Helical" evidence="6">
    <location>
        <begin position="52"/>
        <end position="71"/>
    </location>
</feature>
<reference evidence="7 8" key="1">
    <citation type="submission" date="2018-06" db="EMBL/GenBank/DDBJ databases">
        <title>Genomic Encyclopedia of Type Strains, Phase IV (KMG-IV): sequencing the most valuable type-strain genomes for metagenomic binning, comparative biology and taxonomic classification.</title>
        <authorList>
            <person name="Goeker M."/>
        </authorList>
    </citation>
    <scope>NUCLEOTIDE SEQUENCE [LARGE SCALE GENOMIC DNA]</scope>
    <source>
        <strain evidence="7 8">DSM 18048</strain>
    </source>
</reference>
<evidence type="ECO:0000256" key="4">
    <source>
        <dbReference type="ARBA" id="ARBA00022989"/>
    </source>
</evidence>
<dbReference type="AlphaFoldDB" id="A0A318S7D8"/>
<keyword evidence="3 6" id="KW-0812">Transmembrane</keyword>
<dbReference type="CDD" id="cd10432">
    <property type="entry name" value="BI-1-like_bacterial"/>
    <property type="match status" value="1"/>
</dbReference>
<feature type="transmembrane region" description="Helical" evidence="6">
    <location>
        <begin position="201"/>
        <end position="224"/>
    </location>
</feature>
<evidence type="ECO:0000256" key="2">
    <source>
        <dbReference type="ARBA" id="ARBA00010350"/>
    </source>
</evidence>
<comment type="similarity">
    <text evidence="2 6">Belongs to the BI1 family.</text>
</comment>
<keyword evidence="5 6" id="KW-0472">Membrane</keyword>
<dbReference type="PANTHER" id="PTHR23291">
    <property type="entry name" value="BAX INHIBITOR-RELATED"/>
    <property type="match status" value="1"/>
</dbReference>
<evidence type="ECO:0000256" key="6">
    <source>
        <dbReference type="RuleBase" id="RU004379"/>
    </source>
</evidence>
<dbReference type="OrthoDB" id="9793828at2"/>
<feature type="transmembrane region" description="Helical" evidence="6">
    <location>
        <begin position="78"/>
        <end position="100"/>
    </location>
</feature>
<evidence type="ECO:0000256" key="1">
    <source>
        <dbReference type="ARBA" id="ARBA00004141"/>
    </source>
</evidence>
<feature type="transmembrane region" description="Helical" evidence="6">
    <location>
        <begin position="137"/>
        <end position="156"/>
    </location>
</feature>
<keyword evidence="4 6" id="KW-1133">Transmembrane helix</keyword>
<dbReference type="InterPro" id="IPR006214">
    <property type="entry name" value="Bax_inhibitor_1-related"/>
</dbReference>
<feature type="transmembrane region" description="Helical" evidence="6">
    <location>
        <begin position="162"/>
        <end position="180"/>
    </location>
</feature>
<comment type="caution">
    <text evidence="7">The sequence shown here is derived from an EMBL/GenBank/DDBJ whole genome shotgun (WGS) entry which is preliminary data.</text>
</comment>
<protein>
    <recommendedName>
        <fullName evidence="9">Modulator of FtsH protease</fullName>
    </recommendedName>
</protein>
<sequence>MYPNTIATSSVSTVRSFFNRTYSWMTMGLALTAGIAYLTSTNENLLGFVAENFLMLMLLQLGVVFGLSFLINRVSAGVASGLFVLYAALTGLTFSILPAIYPAADILAAFVTTAGMFGAMSLLGYTTKIDLTRFRGILLMALIGLVIASLVNIFLASGPLSWIISIVGVILFAALTAYDTQKLKELALSGVDASSATGEKLAVYGALTLYLDFINMFMFILRLFGLARSSD</sequence>
<dbReference type="RefSeq" id="WP_110887530.1">
    <property type="nucleotide sequence ID" value="NZ_QJSX01000011.1"/>
</dbReference>
<dbReference type="GO" id="GO:0005886">
    <property type="term" value="C:plasma membrane"/>
    <property type="evidence" value="ECO:0007669"/>
    <property type="project" value="TreeGrafter"/>
</dbReference>
<feature type="transmembrane region" description="Helical" evidence="6">
    <location>
        <begin position="21"/>
        <end position="40"/>
    </location>
</feature>
<comment type="subcellular location">
    <subcellularLocation>
        <location evidence="1">Membrane</location>
        <topology evidence="1">Multi-pass membrane protein</topology>
    </subcellularLocation>
</comment>
<dbReference type="EMBL" id="QJSX01000011">
    <property type="protein sequence ID" value="PYE52959.1"/>
    <property type="molecule type" value="Genomic_DNA"/>
</dbReference>
<feature type="transmembrane region" description="Helical" evidence="6">
    <location>
        <begin position="106"/>
        <end position="125"/>
    </location>
</feature>
<keyword evidence="8" id="KW-1185">Reference proteome</keyword>
<dbReference type="PANTHER" id="PTHR23291:SF50">
    <property type="entry name" value="PROTEIN LIFEGUARD 4"/>
    <property type="match status" value="1"/>
</dbReference>
<evidence type="ECO:0000313" key="7">
    <source>
        <dbReference type="EMBL" id="PYE52959.1"/>
    </source>
</evidence>
<dbReference type="Pfam" id="PF01027">
    <property type="entry name" value="Bax1-I"/>
    <property type="match status" value="1"/>
</dbReference>
<proteinExistence type="inferred from homology"/>